<protein>
    <submittedName>
        <fullName evidence="2">Uncharacterized protein</fullName>
    </submittedName>
</protein>
<feature type="compositionally biased region" description="Polar residues" evidence="1">
    <location>
        <begin position="1"/>
        <end position="11"/>
    </location>
</feature>
<dbReference type="EMBL" id="KL363284">
    <property type="protein sequence ID" value="KFD48786.1"/>
    <property type="molecule type" value="Genomic_DNA"/>
</dbReference>
<dbReference type="AlphaFoldDB" id="A0A085LUZ0"/>
<reference evidence="2 3" key="1">
    <citation type="journal article" date="2014" name="Nat. Genet.">
        <title>Genome and transcriptome of the porcine whipworm Trichuris suis.</title>
        <authorList>
            <person name="Jex A.R."/>
            <person name="Nejsum P."/>
            <person name="Schwarz E.M."/>
            <person name="Hu L."/>
            <person name="Young N.D."/>
            <person name="Hall R.S."/>
            <person name="Korhonen P.K."/>
            <person name="Liao S."/>
            <person name="Thamsborg S."/>
            <person name="Xia J."/>
            <person name="Xu P."/>
            <person name="Wang S."/>
            <person name="Scheerlinck J.P."/>
            <person name="Hofmann A."/>
            <person name="Sternberg P.W."/>
            <person name="Wang J."/>
            <person name="Gasser R.B."/>
        </authorList>
    </citation>
    <scope>NUCLEOTIDE SEQUENCE [LARGE SCALE GENOMIC DNA]</scope>
    <source>
        <strain evidence="2">DCEP-RM93M</strain>
    </source>
</reference>
<sequence>LKSSQALTSKQFLRHKVPLQRQKGSYSRKPTTNNCKQMTAGKKATSTGEQCKQRDEEGKKKVKQQQPADRRILNSQICRKLLKRTKKVIRDHLELSLEK</sequence>
<keyword evidence="3" id="KW-1185">Reference proteome</keyword>
<gene>
    <name evidence="2" type="ORF">M513_10341</name>
</gene>
<evidence type="ECO:0000313" key="2">
    <source>
        <dbReference type="EMBL" id="KFD48786.1"/>
    </source>
</evidence>
<feature type="region of interest" description="Disordered" evidence="1">
    <location>
        <begin position="1"/>
        <end position="68"/>
    </location>
</feature>
<feature type="compositionally biased region" description="Polar residues" evidence="1">
    <location>
        <begin position="22"/>
        <end position="37"/>
    </location>
</feature>
<name>A0A085LUZ0_9BILA</name>
<organism evidence="2 3">
    <name type="scientific">Trichuris suis</name>
    <name type="common">pig whipworm</name>
    <dbReference type="NCBI Taxonomy" id="68888"/>
    <lineage>
        <taxon>Eukaryota</taxon>
        <taxon>Metazoa</taxon>
        <taxon>Ecdysozoa</taxon>
        <taxon>Nematoda</taxon>
        <taxon>Enoplea</taxon>
        <taxon>Dorylaimia</taxon>
        <taxon>Trichinellida</taxon>
        <taxon>Trichuridae</taxon>
        <taxon>Trichuris</taxon>
    </lineage>
</organism>
<accession>A0A085LUZ0</accession>
<dbReference type="Proteomes" id="UP000030764">
    <property type="component" value="Unassembled WGS sequence"/>
</dbReference>
<proteinExistence type="predicted"/>
<evidence type="ECO:0000313" key="3">
    <source>
        <dbReference type="Proteomes" id="UP000030764"/>
    </source>
</evidence>
<evidence type="ECO:0000256" key="1">
    <source>
        <dbReference type="SAM" id="MobiDB-lite"/>
    </source>
</evidence>
<feature type="non-terminal residue" evidence="2">
    <location>
        <position position="1"/>
    </location>
</feature>